<name>A0A7I4ARU8_PHYPA</name>
<reference evidence="3" key="3">
    <citation type="submission" date="2020-12" db="UniProtKB">
        <authorList>
            <consortium name="EnsemblPlants"/>
        </authorList>
    </citation>
    <scope>IDENTIFICATION</scope>
</reference>
<feature type="signal peptide" evidence="1">
    <location>
        <begin position="1"/>
        <end position="20"/>
    </location>
</feature>
<dbReference type="AlphaFoldDB" id="A0A7I4ARU8"/>
<dbReference type="GO" id="GO:0005758">
    <property type="term" value="C:mitochondrial intermembrane space"/>
    <property type="evidence" value="ECO:0000318"/>
    <property type="project" value="GO_Central"/>
</dbReference>
<sequence>MFRMLYSLFRFRSWLPVLVCCSYRRPHGMSSGVPASPIRCIWESCHSFHFIFFAETSCNMVRGYVQEHIYRHPWERVTAANWRKYADPEHRPLLSHVVDVSIVNRTEDQEGGQLLTTRSITVNTPGPWWLQRLMGTNVCQCLEESIVDNGKRSLEMITRNVTLKDFVDVEEKCSYLPHPDNANWTLFRQETNITCASMPALKSVAEKIEQKCAEKFQQNSARGREVVEFVCKALERAETASKDQPQLVVNSEQSFDAHSGSPCNTNVWKIFERAEFVGATL</sequence>
<dbReference type="InterPro" id="IPR006797">
    <property type="entry name" value="PRELI/MSF1_dom"/>
</dbReference>
<organism evidence="3 4">
    <name type="scientific">Physcomitrium patens</name>
    <name type="common">Spreading-leaved earth moss</name>
    <name type="synonym">Physcomitrella patens</name>
    <dbReference type="NCBI Taxonomy" id="3218"/>
    <lineage>
        <taxon>Eukaryota</taxon>
        <taxon>Viridiplantae</taxon>
        <taxon>Streptophyta</taxon>
        <taxon>Embryophyta</taxon>
        <taxon>Bryophyta</taxon>
        <taxon>Bryophytina</taxon>
        <taxon>Bryopsida</taxon>
        <taxon>Funariidae</taxon>
        <taxon>Funariales</taxon>
        <taxon>Funariaceae</taxon>
        <taxon>Physcomitrium</taxon>
    </lineage>
</organism>
<evidence type="ECO:0000256" key="1">
    <source>
        <dbReference type="SAM" id="SignalP"/>
    </source>
</evidence>
<keyword evidence="4" id="KW-1185">Reference proteome</keyword>
<dbReference type="PANTHER" id="PTHR11158">
    <property type="entry name" value="MSF1/PX19 RELATED"/>
    <property type="match status" value="1"/>
</dbReference>
<dbReference type="GO" id="GO:0015914">
    <property type="term" value="P:phospholipid transport"/>
    <property type="evidence" value="ECO:0000318"/>
    <property type="project" value="GO_Central"/>
</dbReference>
<dbReference type="PROSITE" id="PS50904">
    <property type="entry name" value="PRELI_MSF1"/>
    <property type="match status" value="1"/>
</dbReference>
<evidence type="ECO:0000313" key="3">
    <source>
        <dbReference type="EnsemblPlants" id="Pp3c14_26010V3.4"/>
    </source>
</evidence>
<protein>
    <recommendedName>
        <fullName evidence="2">PRELI/MSF1 domain-containing protein</fullName>
    </recommendedName>
</protein>
<reference evidence="3 4" key="2">
    <citation type="journal article" date="2018" name="Plant J.">
        <title>The Physcomitrella patens chromosome-scale assembly reveals moss genome structure and evolution.</title>
        <authorList>
            <person name="Lang D."/>
            <person name="Ullrich K.K."/>
            <person name="Murat F."/>
            <person name="Fuchs J."/>
            <person name="Jenkins J."/>
            <person name="Haas F.B."/>
            <person name="Piednoel M."/>
            <person name="Gundlach H."/>
            <person name="Van Bel M."/>
            <person name="Meyberg R."/>
            <person name="Vives C."/>
            <person name="Morata J."/>
            <person name="Symeonidi A."/>
            <person name="Hiss M."/>
            <person name="Muchero W."/>
            <person name="Kamisugi Y."/>
            <person name="Saleh O."/>
            <person name="Blanc G."/>
            <person name="Decker E.L."/>
            <person name="van Gessel N."/>
            <person name="Grimwood J."/>
            <person name="Hayes R.D."/>
            <person name="Graham S.W."/>
            <person name="Gunter L.E."/>
            <person name="McDaniel S.F."/>
            <person name="Hoernstein S.N.W."/>
            <person name="Larsson A."/>
            <person name="Li F.W."/>
            <person name="Perroud P.F."/>
            <person name="Phillips J."/>
            <person name="Ranjan P."/>
            <person name="Rokshar D.S."/>
            <person name="Rothfels C.J."/>
            <person name="Schneider L."/>
            <person name="Shu S."/>
            <person name="Stevenson D.W."/>
            <person name="Thummler F."/>
            <person name="Tillich M."/>
            <person name="Villarreal Aguilar J.C."/>
            <person name="Widiez T."/>
            <person name="Wong G.K."/>
            <person name="Wymore A."/>
            <person name="Zhang Y."/>
            <person name="Zimmer A.D."/>
            <person name="Quatrano R.S."/>
            <person name="Mayer K.F.X."/>
            <person name="Goodstein D."/>
            <person name="Casacuberta J.M."/>
            <person name="Vandepoele K."/>
            <person name="Reski R."/>
            <person name="Cuming A.C."/>
            <person name="Tuskan G.A."/>
            <person name="Maumus F."/>
            <person name="Salse J."/>
            <person name="Schmutz J."/>
            <person name="Rensing S.A."/>
        </authorList>
    </citation>
    <scope>NUCLEOTIDE SEQUENCE [LARGE SCALE GENOMIC DNA]</scope>
    <source>
        <strain evidence="3 4">cv. Gransden 2004</strain>
    </source>
</reference>
<feature type="domain" description="PRELI/MSF1" evidence="2">
    <location>
        <begin position="61"/>
        <end position="239"/>
    </location>
</feature>
<dbReference type="EMBL" id="ABEU02000014">
    <property type="status" value="NOT_ANNOTATED_CDS"/>
    <property type="molecule type" value="Genomic_DNA"/>
</dbReference>
<evidence type="ECO:0000259" key="2">
    <source>
        <dbReference type="PROSITE" id="PS50904"/>
    </source>
</evidence>
<evidence type="ECO:0000313" key="4">
    <source>
        <dbReference type="Proteomes" id="UP000006727"/>
    </source>
</evidence>
<proteinExistence type="predicted"/>
<reference evidence="3 4" key="1">
    <citation type="journal article" date="2008" name="Science">
        <title>The Physcomitrella genome reveals evolutionary insights into the conquest of land by plants.</title>
        <authorList>
            <person name="Rensing S."/>
            <person name="Lang D."/>
            <person name="Zimmer A."/>
            <person name="Terry A."/>
            <person name="Salamov A."/>
            <person name="Shapiro H."/>
            <person name="Nishiyama T."/>
            <person name="Perroud P.-F."/>
            <person name="Lindquist E."/>
            <person name="Kamisugi Y."/>
            <person name="Tanahashi T."/>
            <person name="Sakakibara K."/>
            <person name="Fujita T."/>
            <person name="Oishi K."/>
            <person name="Shin-I T."/>
            <person name="Kuroki Y."/>
            <person name="Toyoda A."/>
            <person name="Suzuki Y."/>
            <person name="Hashimoto A."/>
            <person name="Yamaguchi K."/>
            <person name="Sugano A."/>
            <person name="Kohara Y."/>
            <person name="Fujiyama A."/>
            <person name="Anterola A."/>
            <person name="Aoki S."/>
            <person name="Ashton N."/>
            <person name="Barbazuk W.B."/>
            <person name="Barker E."/>
            <person name="Bennetzen J."/>
            <person name="Bezanilla M."/>
            <person name="Blankenship R."/>
            <person name="Cho S.H."/>
            <person name="Dutcher S."/>
            <person name="Estelle M."/>
            <person name="Fawcett J.A."/>
            <person name="Gundlach H."/>
            <person name="Hanada K."/>
            <person name="Heyl A."/>
            <person name="Hicks K.A."/>
            <person name="Hugh J."/>
            <person name="Lohr M."/>
            <person name="Mayer K."/>
            <person name="Melkozernov A."/>
            <person name="Murata T."/>
            <person name="Nelson D."/>
            <person name="Pils B."/>
            <person name="Prigge M."/>
            <person name="Reiss B."/>
            <person name="Renner T."/>
            <person name="Rombauts S."/>
            <person name="Rushton P."/>
            <person name="Sanderfoot A."/>
            <person name="Schween G."/>
            <person name="Shiu S.-H."/>
            <person name="Stueber K."/>
            <person name="Theodoulou F.L."/>
            <person name="Tu H."/>
            <person name="Van de Peer Y."/>
            <person name="Verrier P.J."/>
            <person name="Waters E."/>
            <person name="Wood A."/>
            <person name="Yang L."/>
            <person name="Cove D."/>
            <person name="Cuming A."/>
            <person name="Hasebe M."/>
            <person name="Lucas S."/>
            <person name="Mishler D.B."/>
            <person name="Reski R."/>
            <person name="Grigoriev I."/>
            <person name="Quatrano R.S."/>
            <person name="Boore J.L."/>
        </authorList>
    </citation>
    <scope>NUCLEOTIDE SEQUENCE [LARGE SCALE GENOMIC DNA]</scope>
    <source>
        <strain evidence="3 4">cv. Gransden 2004</strain>
    </source>
</reference>
<dbReference type="InterPro" id="IPR037365">
    <property type="entry name" value="Slowmo/Ups"/>
</dbReference>
<keyword evidence="1" id="KW-0732">Signal</keyword>
<dbReference type="GO" id="GO:1990050">
    <property type="term" value="F:phosphatidic acid transfer activity"/>
    <property type="evidence" value="ECO:0000318"/>
    <property type="project" value="GO_Central"/>
</dbReference>
<dbReference type="InParanoid" id="A0A7I4ARU8"/>
<dbReference type="Pfam" id="PF04707">
    <property type="entry name" value="PRELI"/>
    <property type="match status" value="1"/>
</dbReference>
<dbReference type="Proteomes" id="UP000006727">
    <property type="component" value="Chromosome 14"/>
</dbReference>
<dbReference type="Gramene" id="Pp3c14_26010V3.4">
    <property type="protein sequence ID" value="Pp3c14_26010V3.4"/>
    <property type="gene ID" value="Pp3c14_26010"/>
</dbReference>
<dbReference type="FunCoup" id="A0A7I4ARU8">
    <property type="interactions" value="4095"/>
</dbReference>
<dbReference type="EnsemblPlants" id="Pp3c14_26010V3.4">
    <property type="protein sequence ID" value="Pp3c14_26010V3.4"/>
    <property type="gene ID" value="Pp3c14_26010"/>
</dbReference>
<gene>
    <name evidence="3" type="primary">LOC112291685</name>
</gene>
<feature type="chain" id="PRO_5029491487" description="PRELI/MSF1 domain-containing protein" evidence="1">
    <location>
        <begin position="21"/>
        <end position="281"/>
    </location>
</feature>
<accession>A0A7I4ARU8</accession>